<keyword evidence="14" id="KW-1185">Reference proteome</keyword>
<evidence type="ECO:0000259" key="12">
    <source>
        <dbReference type="Pfam" id="PF21180"/>
    </source>
</evidence>
<evidence type="ECO:0000256" key="1">
    <source>
        <dbReference type="ARBA" id="ARBA00000185"/>
    </source>
</evidence>
<evidence type="ECO:0000313" key="14">
    <source>
        <dbReference type="Proteomes" id="UP000799776"/>
    </source>
</evidence>
<dbReference type="EMBL" id="ML978739">
    <property type="protein sequence ID" value="KAF2084646.1"/>
    <property type="molecule type" value="Genomic_DNA"/>
</dbReference>
<dbReference type="GO" id="GO:0046872">
    <property type="term" value="F:metal ion binding"/>
    <property type="evidence" value="ECO:0007669"/>
    <property type="project" value="UniProtKB-KW"/>
</dbReference>
<keyword evidence="6" id="KW-0460">Magnesium</keyword>
<evidence type="ECO:0000256" key="2">
    <source>
        <dbReference type="ARBA" id="ARBA00001946"/>
    </source>
</evidence>
<dbReference type="GO" id="GO:0003918">
    <property type="term" value="F:DNA topoisomerase type II (double strand cut, ATP-hydrolyzing) activity"/>
    <property type="evidence" value="ECO:0007669"/>
    <property type="project" value="UniProtKB-UniRule"/>
</dbReference>
<keyword evidence="9 10" id="KW-0413">Isomerase</keyword>
<gene>
    <name evidence="13" type="ORF">K490DRAFT_48786</name>
</gene>
<feature type="domain" description="Topoisomerase 6 subunit A/Spo11 TOPRIM" evidence="12">
    <location>
        <begin position="187"/>
        <end position="367"/>
    </location>
</feature>
<reference evidence="13" key="1">
    <citation type="journal article" date="2020" name="Stud. Mycol.">
        <title>101 Dothideomycetes genomes: a test case for predicting lifestyles and emergence of pathogens.</title>
        <authorList>
            <person name="Haridas S."/>
            <person name="Albert R."/>
            <person name="Binder M."/>
            <person name="Bloem J."/>
            <person name="Labutti K."/>
            <person name="Salamov A."/>
            <person name="Andreopoulos B."/>
            <person name="Baker S."/>
            <person name="Barry K."/>
            <person name="Bills G."/>
            <person name="Bluhm B."/>
            <person name="Cannon C."/>
            <person name="Castanera R."/>
            <person name="Culley D."/>
            <person name="Daum C."/>
            <person name="Ezra D."/>
            <person name="Gonzalez J."/>
            <person name="Henrissat B."/>
            <person name="Kuo A."/>
            <person name="Liang C."/>
            <person name="Lipzen A."/>
            <person name="Lutzoni F."/>
            <person name="Magnuson J."/>
            <person name="Mondo S."/>
            <person name="Nolan M."/>
            <person name="Ohm R."/>
            <person name="Pangilinan J."/>
            <person name="Park H.-J."/>
            <person name="Ramirez L."/>
            <person name="Alfaro M."/>
            <person name="Sun H."/>
            <person name="Tritt A."/>
            <person name="Yoshinaga Y."/>
            <person name="Zwiers L.-H."/>
            <person name="Turgeon B."/>
            <person name="Goodwin S."/>
            <person name="Spatafora J."/>
            <person name="Crous P."/>
            <person name="Grigoriev I."/>
        </authorList>
    </citation>
    <scope>NUCLEOTIDE SEQUENCE</scope>
    <source>
        <strain evidence="13">CBS 121410</strain>
    </source>
</reference>
<comment type="similarity">
    <text evidence="3 10">Belongs to the TOP6A family.</text>
</comment>
<evidence type="ECO:0000256" key="6">
    <source>
        <dbReference type="ARBA" id="ARBA00022842"/>
    </source>
</evidence>
<dbReference type="GO" id="GO:0003677">
    <property type="term" value="F:DNA binding"/>
    <property type="evidence" value="ECO:0007669"/>
    <property type="project" value="UniProtKB-UniRule"/>
</dbReference>
<sequence>MHSTSSQVADQRKDLVVSKIETMLESMVDVLLEKEGELTITLRTRPSARPTSVPSATNTTPTRDICFPGKTPEEAWRFTVLIRILGFVHDALATNVIITKRDIYYRHPALFVKQAVVDKYVDDLAFTFGVPRLSLNVSAAAKGLFAGAISIKKANGFKVDGCSEREGLLVPKLDDTDTIDIDAVRWILVVEKEATFRSLATGRFWETLRHQGVMITAKGYPDLATRYLLRTISHPSARNNHHCPPVHVLVDFDPDGIDILSTYKHGSISLAHETAALKLPDVRWLGVKSSETLFTQDSEEAQQGQPSRSVHHGYGLLSLSRRDRTKATRMLARHTLAEDGPETEWRRETQVMLMLNVKAEIQILEQRTRGLAGWLEGRLR</sequence>
<dbReference type="PANTHER" id="PTHR10848">
    <property type="entry name" value="MEIOTIC RECOMBINATION PROTEIN SPO11"/>
    <property type="match status" value="1"/>
</dbReference>
<dbReference type="GO" id="GO:0042138">
    <property type="term" value="P:meiotic DNA double-strand break formation"/>
    <property type="evidence" value="ECO:0007669"/>
    <property type="project" value="TreeGrafter"/>
</dbReference>
<dbReference type="OrthoDB" id="5377392at2759"/>
<dbReference type="PROSITE" id="PS52041">
    <property type="entry name" value="TOPO_IIB"/>
    <property type="match status" value="1"/>
</dbReference>
<comment type="cofactor">
    <cofactor evidence="2">
        <name>Mg(2+)</name>
        <dbReference type="ChEBI" id="CHEBI:18420"/>
    </cofactor>
</comment>
<dbReference type="GO" id="GO:0000706">
    <property type="term" value="P:meiotic DNA double-strand break processing"/>
    <property type="evidence" value="ECO:0007669"/>
    <property type="project" value="TreeGrafter"/>
</dbReference>
<dbReference type="Gene3D" id="3.40.1360.10">
    <property type="match status" value="1"/>
</dbReference>
<evidence type="ECO:0000256" key="9">
    <source>
        <dbReference type="ARBA" id="ARBA00023235"/>
    </source>
</evidence>
<dbReference type="GO" id="GO:0007131">
    <property type="term" value="P:reciprocal meiotic recombination"/>
    <property type="evidence" value="ECO:0007669"/>
    <property type="project" value="TreeGrafter"/>
</dbReference>
<feature type="active site" description="O-(5'-phospho-DNA)-tyrosine intermediate" evidence="10">
    <location>
        <position position="105"/>
    </location>
</feature>
<dbReference type="Pfam" id="PF21180">
    <property type="entry name" value="TOP6A-Spo11_Toprim"/>
    <property type="match status" value="1"/>
</dbReference>
<dbReference type="InterPro" id="IPR036078">
    <property type="entry name" value="Spo11/TopoVI_A_sf"/>
</dbReference>
<comment type="catalytic activity">
    <reaction evidence="1 10">
        <text>ATP-dependent breakage, passage and rejoining of double-stranded DNA.</text>
        <dbReference type="EC" id="5.6.2.2"/>
    </reaction>
</comment>
<dbReference type="CDD" id="cd00223">
    <property type="entry name" value="TOPRIM_TopoIIB_SPO"/>
    <property type="match status" value="1"/>
</dbReference>
<dbReference type="PANTHER" id="PTHR10848:SF0">
    <property type="entry name" value="MEIOTIC RECOMBINATION PROTEIN SPO11"/>
    <property type="match status" value="1"/>
</dbReference>
<keyword evidence="8 10" id="KW-0238">DNA-binding</keyword>
<comment type="caution">
    <text evidence="13">The sequence shown here is derived from an EMBL/GenBank/DDBJ whole genome shotgun (WGS) entry which is preliminary data.</text>
</comment>
<dbReference type="InterPro" id="IPR036388">
    <property type="entry name" value="WH-like_DNA-bd_sf"/>
</dbReference>
<dbReference type="GO" id="GO:0005524">
    <property type="term" value="F:ATP binding"/>
    <property type="evidence" value="ECO:0007669"/>
    <property type="project" value="InterPro"/>
</dbReference>
<organism evidence="13 14">
    <name type="scientific">Saccharata proteae CBS 121410</name>
    <dbReference type="NCBI Taxonomy" id="1314787"/>
    <lineage>
        <taxon>Eukaryota</taxon>
        <taxon>Fungi</taxon>
        <taxon>Dikarya</taxon>
        <taxon>Ascomycota</taxon>
        <taxon>Pezizomycotina</taxon>
        <taxon>Dothideomycetes</taxon>
        <taxon>Dothideomycetes incertae sedis</taxon>
        <taxon>Botryosphaeriales</taxon>
        <taxon>Saccharataceae</taxon>
        <taxon>Saccharata</taxon>
    </lineage>
</organism>
<dbReference type="FunFam" id="3.40.1360.10:FF:000018">
    <property type="entry name" value="Type II DNA topoisomerase VI subunit A"/>
    <property type="match status" value="1"/>
</dbReference>
<dbReference type="SUPFAM" id="SSF56726">
    <property type="entry name" value="DNA topoisomerase IV, alpha subunit"/>
    <property type="match status" value="1"/>
</dbReference>
<dbReference type="PRINTS" id="PR01550">
    <property type="entry name" value="TOP6AFAMILY"/>
</dbReference>
<dbReference type="InterPro" id="IPR002815">
    <property type="entry name" value="Spo11/TopoVI_A"/>
</dbReference>
<protein>
    <recommendedName>
        <fullName evidence="4">DNA topoisomerase (ATP-hydrolyzing)</fullName>
        <ecNumber evidence="4">5.6.2.2</ecNumber>
    </recommendedName>
</protein>
<feature type="domain" description="Spo11/DNA topoisomerase VI subunit A N-terminal" evidence="11">
    <location>
        <begin position="76"/>
        <end position="137"/>
    </location>
</feature>
<accession>A0A9P4LW19</accession>
<evidence type="ECO:0000256" key="10">
    <source>
        <dbReference type="PROSITE-ProRule" id="PRU01385"/>
    </source>
</evidence>
<dbReference type="EC" id="5.6.2.2" evidence="4"/>
<name>A0A9P4LW19_9PEZI</name>
<dbReference type="Gene3D" id="1.10.10.10">
    <property type="entry name" value="Winged helix-like DNA-binding domain superfamily/Winged helix DNA-binding domain"/>
    <property type="match status" value="1"/>
</dbReference>
<dbReference type="GO" id="GO:0000228">
    <property type="term" value="C:nuclear chromosome"/>
    <property type="evidence" value="ECO:0007669"/>
    <property type="project" value="TreeGrafter"/>
</dbReference>
<proteinExistence type="inferred from homology"/>
<keyword evidence="5" id="KW-0479">Metal-binding</keyword>
<dbReference type="Pfam" id="PF04406">
    <property type="entry name" value="TP6A_N"/>
    <property type="match status" value="1"/>
</dbReference>
<evidence type="ECO:0000256" key="5">
    <source>
        <dbReference type="ARBA" id="ARBA00022723"/>
    </source>
</evidence>
<evidence type="ECO:0000313" key="13">
    <source>
        <dbReference type="EMBL" id="KAF2084646.1"/>
    </source>
</evidence>
<evidence type="ECO:0000256" key="4">
    <source>
        <dbReference type="ARBA" id="ARBA00012895"/>
    </source>
</evidence>
<evidence type="ECO:0000256" key="7">
    <source>
        <dbReference type="ARBA" id="ARBA00023029"/>
    </source>
</evidence>
<keyword evidence="7 10" id="KW-0799">Topoisomerase</keyword>
<dbReference type="AlphaFoldDB" id="A0A9P4LW19"/>
<dbReference type="Proteomes" id="UP000799776">
    <property type="component" value="Unassembled WGS sequence"/>
</dbReference>
<dbReference type="InterPro" id="IPR013049">
    <property type="entry name" value="Spo11/TopoVI_A_N"/>
</dbReference>
<dbReference type="InterPro" id="IPR034136">
    <property type="entry name" value="TOPRIM_Topo6A/Spo11"/>
</dbReference>
<evidence type="ECO:0000259" key="11">
    <source>
        <dbReference type="Pfam" id="PF04406"/>
    </source>
</evidence>
<evidence type="ECO:0000256" key="3">
    <source>
        <dbReference type="ARBA" id="ARBA00006559"/>
    </source>
</evidence>
<evidence type="ECO:0000256" key="8">
    <source>
        <dbReference type="ARBA" id="ARBA00023125"/>
    </source>
</evidence>